<comment type="caution">
    <text evidence="1">The sequence shown here is derived from an EMBL/GenBank/DDBJ whole genome shotgun (WGS) entry which is preliminary data.</text>
</comment>
<reference evidence="1" key="2">
    <citation type="submission" date="2020-11" db="EMBL/GenBank/DDBJ databases">
        <authorList>
            <person name="McCartney M.A."/>
            <person name="Auch B."/>
            <person name="Kono T."/>
            <person name="Mallez S."/>
            <person name="Becker A."/>
            <person name="Gohl D.M."/>
            <person name="Silverstein K.A.T."/>
            <person name="Koren S."/>
            <person name="Bechman K.B."/>
            <person name="Herman A."/>
            <person name="Abrahante J.E."/>
            <person name="Garbe J."/>
        </authorList>
    </citation>
    <scope>NUCLEOTIDE SEQUENCE</scope>
    <source>
        <strain evidence="1">Duluth1</strain>
        <tissue evidence="1">Whole animal</tissue>
    </source>
</reference>
<evidence type="ECO:0000313" key="1">
    <source>
        <dbReference type="EMBL" id="KAH3722054.1"/>
    </source>
</evidence>
<evidence type="ECO:0000313" key="2">
    <source>
        <dbReference type="Proteomes" id="UP000828390"/>
    </source>
</evidence>
<accession>A0A9D4CEW7</accession>
<sequence length="99" mass="12310">MFWSFWDDTLRTCIRPYVSKCTSHMKEPERKRIHLLISNVVVFVAKEEFAFNVYETHEEEWYPSCQWRKDIGRIDRDSLKSGDRMKTFFMWTRKRKFLY</sequence>
<dbReference type="AlphaFoldDB" id="A0A9D4CEW7"/>
<gene>
    <name evidence="1" type="ORF">DPMN_065003</name>
</gene>
<proteinExistence type="predicted"/>
<protein>
    <submittedName>
        <fullName evidence="1">Uncharacterized protein</fullName>
    </submittedName>
</protein>
<reference evidence="1" key="1">
    <citation type="journal article" date="2019" name="bioRxiv">
        <title>The Genome of the Zebra Mussel, Dreissena polymorpha: A Resource for Invasive Species Research.</title>
        <authorList>
            <person name="McCartney M.A."/>
            <person name="Auch B."/>
            <person name="Kono T."/>
            <person name="Mallez S."/>
            <person name="Zhang Y."/>
            <person name="Obille A."/>
            <person name="Becker A."/>
            <person name="Abrahante J.E."/>
            <person name="Garbe J."/>
            <person name="Badalamenti J.P."/>
            <person name="Herman A."/>
            <person name="Mangelson H."/>
            <person name="Liachko I."/>
            <person name="Sullivan S."/>
            <person name="Sone E.D."/>
            <person name="Koren S."/>
            <person name="Silverstein K.A.T."/>
            <person name="Beckman K.B."/>
            <person name="Gohl D.M."/>
        </authorList>
    </citation>
    <scope>NUCLEOTIDE SEQUENCE</scope>
    <source>
        <strain evidence="1">Duluth1</strain>
        <tissue evidence="1">Whole animal</tissue>
    </source>
</reference>
<dbReference type="EMBL" id="JAIWYP010000013">
    <property type="protein sequence ID" value="KAH3722054.1"/>
    <property type="molecule type" value="Genomic_DNA"/>
</dbReference>
<dbReference type="Proteomes" id="UP000828390">
    <property type="component" value="Unassembled WGS sequence"/>
</dbReference>
<keyword evidence="2" id="KW-1185">Reference proteome</keyword>
<name>A0A9D4CEW7_DREPO</name>
<organism evidence="1 2">
    <name type="scientific">Dreissena polymorpha</name>
    <name type="common">Zebra mussel</name>
    <name type="synonym">Mytilus polymorpha</name>
    <dbReference type="NCBI Taxonomy" id="45954"/>
    <lineage>
        <taxon>Eukaryota</taxon>
        <taxon>Metazoa</taxon>
        <taxon>Spiralia</taxon>
        <taxon>Lophotrochozoa</taxon>
        <taxon>Mollusca</taxon>
        <taxon>Bivalvia</taxon>
        <taxon>Autobranchia</taxon>
        <taxon>Heteroconchia</taxon>
        <taxon>Euheterodonta</taxon>
        <taxon>Imparidentia</taxon>
        <taxon>Neoheterodontei</taxon>
        <taxon>Myida</taxon>
        <taxon>Dreissenoidea</taxon>
        <taxon>Dreissenidae</taxon>
        <taxon>Dreissena</taxon>
    </lineage>
</organism>